<dbReference type="AlphaFoldDB" id="A0A9K3IIB8"/>
<keyword evidence="2" id="KW-1185">Reference proteome</keyword>
<dbReference type="Gramene" id="mRNA:HanXRQr2_Chr08g0359511">
    <property type="protein sequence ID" value="mRNA:HanXRQr2_Chr08g0359511"/>
    <property type="gene ID" value="HanXRQr2_Chr08g0359511"/>
</dbReference>
<dbReference type="EMBL" id="MNCJ02000323">
    <property type="protein sequence ID" value="KAF5797085.1"/>
    <property type="molecule type" value="Genomic_DNA"/>
</dbReference>
<dbReference type="Proteomes" id="UP000215914">
    <property type="component" value="Unassembled WGS sequence"/>
</dbReference>
<dbReference type="EC" id="2.1.1.354" evidence="1"/>
<accession>A0A9K3IIB8</accession>
<keyword evidence="1" id="KW-0808">Transferase</keyword>
<evidence type="ECO:0000313" key="2">
    <source>
        <dbReference type="Proteomes" id="UP000215914"/>
    </source>
</evidence>
<evidence type="ECO:0000313" key="1">
    <source>
        <dbReference type="EMBL" id="KAF5797085.1"/>
    </source>
</evidence>
<organism evidence="1 2">
    <name type="scientific">Helianthus annuus</name>
    <name type="common">Common sunflower</name>
    <dbReference type="NCBI Taxonomy" id="4232"/>
    <lineage>
        <taxon>Eukaryota</taxon>
        <taxon>Viridiplantae</taxon>
        <taxon>Streptophyta</taxon>
        <taxon>Embryophyta</taxon>
        <taxon>Tracheophyta</taxon>
        <taxon>Spermatophyta</taxon>
        <taxon>Magnoliopsida</taxon>
        <taxon>eudicotyledons</taxon>
        <taxon>Gunneridae</taxon>
        <taxon>Pentapetalae</taxon>
        <taxon>asterids</taxon>
        <taxon>campanulids</taxon>
        <taxon>Asterales</taxon>
        <taxon>Asteraceae</taxon>
        <taxon>Asteroideae</taxon>
        <taxon>Heliantheae alliance</taxon>
        <taxon>Heliantheae</taxon>
        <taxon>Helianthus</taxon>
    </lineage>
</organism>
<comment type="caution">
    <text evidence="1">The sequence shown here is derived from an EMBL/GenBank/DDBJ whole genome shotgun (WGS) entry which is preliminary data.</text>
</comment>
<sequence length="186" mass="20901">MEPAVGLLRIPPDSFVKAYSIENEHLNSGYRDRQERSSESDLVEIHVGPATDLDHEYFNHKKDPENNEYYFPECKGQFSFDQSVVDESQSKVSSCTESNDQITLPDKIVVVCTDVESIYYPNLHLIQCGFSVSVVHVGPGSKLHPNGNGILVPEQMKTVEEDSTLIMASVNLSIICFFTNEISHLY</sequence>
<name>A0A9K3IIB8_HELAN</name>
<gene>
    <name evidence="1" type="ORF">HanXRQr2_Chr08g0359511</name>
</gene>
<protein>
    <submittedName>
        <fullName evidence="1">Histone-lysine N-methyltransferase</fullName>
        <ecNumber evidence="1">2.1.1.354</ecNumber>
    </submittedName>
</protein>
<dbReference type="GO" id="GO:0032259">
    <property type="term" value="P:methylation"/>
    <property type="evidence" value="ECO:0007669"/>
    <property type="project" value="UniProtKB-KW"/>
</dbReference>
<keyword evidence="1" id="KW-0489">Methyltransferase</keyword>
<proteinExistence type="predicted"/>
<dbReference type="GO" id="GO:0140999">
    <property type="term" value="F:histone H3K4 trimethyltransferase activity"/>
    <property type="evidence" value="ECO:0007669"/>
    <property type="project" value="UniProtKB-EC"/>
</dbReference>
<reference evidence="1" key="2">
    <citation type="submission" date="2020-06" db="EMBL/GenBank/DDBJ databases">
        <title>Helianthus annuus Genome sequencing and assembly Release 2.</title>
        <authorList>
            <person name="Gouzy J."/>
            <person name="Langlade N."/>
            <person name="Munos S."/>
        </authorList>
    </citation>
    <scope>NUCLEOTIDE SEQUENCE</scope>
    <source>
        <tissue evidence="1">Leaves</tissue>
    </source>
</reference>
<reference evidence="1" key="1">
    <citation type="journal article" date="2017" name="Nature">
        <title>The sunflower genome provides insights into oil metabolism, flowering and Asterid evolution.</title>
        <authorList>
            <person name="Badouin H."/>
            <person name="Gouzy J."/>
            <person name="Grassa C.J."/>
            <person name="Murat F."/>
            <person name="Staton S.E."/>
            <person name="Cottret L."/>
            <person name="Lelandais-Briere C."/>
            <person name="Owens G.L."/>
            <person name="Carrere S."/>
            <person name="Mayjonade B."/>
            <person name="Legrand L."/>
            <person name="Gill N."/>
            <person name="Kane N.C."/>
            <person name="Bowers J.E."/>
            <person name="Hubner S."/>
            <person name="Bellec A."/>
            <person name="Berard A."/>
            <person name="Berges H."/>
            <person name="Blanchet N."/>
            <person name="Boniface M.C."/>
            <person name="Brunel D."/>
            <person name="Catrice O."/>
            <person name="Chaidir N."/>
            <person name="Claudel C."/>
            <person name="Donnadieu C."/>
            <person name="Faraut T."/>
            <person name="Fievet G."/>
            <person name="Helmstetter N."/>
            <person name="King M."/>
            <person name="Knapp S.J."/>
            <person name="Lai Z."/>
            <person name="Le Paslier M.C."/>
            <person name="Lippi Y."/>
            <person name="Lorenzon L."/>
            <person name="Mandel J.R."/>
            <person name="Marage G."/>
            <person name="Marchand G."/>
            <person name="Marquand E."/>
            <person name="Bret-Mestries E."/>
            <person name="Morien E."/>
            <person name="Nambeesan S."/>
            <person name="Nguyen T."/>
            <person name="Pegot-Espagnet P."/>
            <person name="Pouilly N."/>
            <person name="Raftis F."/>
            <person name="Sallet E."/>
            <person name="Schiex T."/>
            <person name="Thomas J."/>
            <person name="Vandecasteele C."/>
            <person name="Vares D."/>
            <person name="Vear F."/>
            <person name="Vautrin S."/>
            <person name="Crespi M."/>
            <person name="Mangin B."/>
            <person name="Burke J.M."/>
            <person name="Salse J."/>
            <person name="Munos S."/>
            <person name="Vincourt P."/>
            <person name="Rieseberg L.H."/>
            <person name="Langlade N.B."/>
        </authorList>
    </citation>
    <scope>NUCLEOTIDE SEQUENCE</scope>
    <source>
        <tissue evidence="1">Leaves</tissue>
    </source>
</reference>